<evidence type="ECO:0000256" key="1">
    <source>
        <dbReference type="ARBA" id="ARBA00023002"/>
    </source>
</evidence>
<dbReference type="Pfam" id="PF00296">
    <property type="entry name" value="Bac_luciferase"/>
    <property type="match status" value="1"/>
</dbReference>
<dbReference type="SUPFAM" id="SSF51679">
    <property type="entry name" value="Bacterial luciferase-like"/>
    <property type="match status" value="1"/>
</dbReference>
<gene>
    <name evidence="3" type="ORF">IAG44_41175</name>
</gene>
<evidence type="ECO:0000259" key="2">
    <source>
        <dbReference type="Pfam" id="PF00296"/>
    </source>
</evidence>
<dbReference type="KEGG" id="sroi:IAG44_41175"/>
<organism evidence="3 4">
    <name type="scientific">Streptomyces roseirectus</name>
    <dbReference type="NCBI Taxonomy" id="2768066"/>
    <lineage>
        <taxon>Bacteria</taxon>
        <taxon>Bacillati</taxon>
        <taxon>Actinomycetota</taxon>
        <taxon>Actinomycetes</taxon>
        <taxon>Kitasatosporales</taxon>
        <taxon>Streptomycetaceae</taxon>
        <taxon>Streptomyces</taxon>
    </lineage>
</organism>
<dbReference type="RefSeq" id="WP_187752114.1">
    <property type="nucleotide sequence ID" value="NZ_CP060828.1"/>
</dbReference>
<feature type="domain" description="Luciferase-like" evidence="2">
    <location>
        <begin position="17"/>
        <end position="294"/>
    </location>
</feature>
<dbReference type="InterPro" id="IPR011251">
    <property type="entry name" value="Luciferase-like_dom"/>
</dbReference>
<dbReference type="Gene3D" id="3.20.20.30">
    <property type="entry name" value="Luciferase-like domain"/>
    <property type="match status" value="1"/>
</dbReference>
<evidence type="ECO:0000313" key="3">
    <source>
        <dbReference type="EMBL" id="QNP75193.1"/>
    </source>
</evidence>
<dbReference type="PANTHER" id="PTHR43244:SF1">
    <property type="entry name" value="5,10-METHYLENETETRAHYDROMETHANOPTERIN REDUCTASE"/>
    <property type="match status" value="1"/>
</dbReference>
<sequence length="324" mass="34592">MADRPTASVLFPVQPKGLGRIAAFAALVHEGHARRLWVGQSMGALETHQVLAALTVRFPGISLGTGVTVTPLRHPYEAALHARSLAALSGAPFVAGYGPSYPSFQRAVLPSAYRSPRSAMEAYLHAARALLEGRTVHHDSDAFTLHGSLEPLRAPPVEFGLGVLRPAMAHTAGRAADVAITLMTPQRYVHEALVPALRAGAEEARRARPRIATMIHFAVSRPGRNLERLTHAGAWPNLTLPHYADMFRRAGIDVDPNDPAEGARRLLRSGGIVVGTPSDIASALQEYRDCGVDEVVLNPAGVLITEGVDAAVQDLREVLAADRA</sequence>
<keyword evidence="4" id="KW-1185">Reference proteome</keyword>
<dbReference type="InterPro" id="IPR036661">
    <property type="entry name" value="Luciferase-like_sf"/>
</dbReference>
<dbReference type="Proteomes" id="UP000516052">
    <property type="component" value="Chromosome"/>
</dbReference>
<name>A0A7H0IQX7_9ACTN</name>
<dbReference type="AlphaFoldDB" id="A0A7H0IQX7"/>
<evidence type="ECO:0000313" key="4">
    <source>
        <dbReference type="Proteomes" id="UP000516052"/>
    </source>
</evidence>
<dbReference type="PANTHER" id="PTHR43244">
    <property type="match status" value="1"/>
</dbReference>
<keyword evidence="1" id="KW-0560">Oxidoreductase</keyword>
<proteinExistence type="predicted"/>
<dbReference type="EMBL" id="CP060828">
    <property type="protein sequence ID" value="QNP75193.1"/>
    <property type="molecule type" value="Genomic_DNA"/>
</dbReference>
<accession>A0A7H0IQX7</accession>
<protein>
    <submittedName>
        <fullName evidence="3">LLM class flavin-dependent oxidoreductase</fullName>
    </submittedName>
</protein>
<reference evidence="3 4" key="1">
    <citation type="submission" date="2020-08" db="EMBL/GenBank/DDBJ databases">
        <title>A novel species.</title>
        <authorList>
            <person name="Gao J."/>
        </authorList>
    </citation>
    <scope>NUCLEOTIDE SEQUENCE [LARGE SCALE GENOMIC DNA]</scope>
    <source>
        <strain evidence="3 4">CRXT-G-22</strain>
    </source>
</reference>
<dbReference type="InterPro" id="IPR050564">
    <property type="entry name" value="F420-G6PD/mer"/>
</dbReference>
<dbReference type="GO" id="GO:0016705">
    <property type="term" value="F:oxidoreductase activity, acting on paired donors, with incorporation or reduction of molecular oxygen"/>
    <property type="evidence" value="ECO:0007669"/>
    <property type="project" value="InterPro"/>
</dbReference>